<keyword evidence="2" id="KW-1133">Transmembrane helix</keyword>
<dbReference type="EMBL" id="LM997413">
    <property type="protein sequence ID" value="CEA01182.1"/>
    <property type="molecule type" value="Genomic_DNA"/>
</dbReference>
<name>A0A078M769_9PSED</name>
<reference evidence="3" key="1">
    <citation type="submission" date="2014-07" db="EMBL/GenBank/DDBJ databases">
        <authorList>
            <person name="Urmite Genomes Urmite Genomes"/>
        </authorList>
    </citation>
    <scope>NUCLEOTIDE SEQUENCE</scope>
    <source>
        <strain evidence="3">12M76_air</strain>
    </source>
</reference>
<dbReference type="RefSeq" id="WP_052508653.1">
    <property type="nucleotide sequence ID" value="NZ_LK391969.1"/>
</dbReference>
<dbReference type="EMBL" id="LK391969">
    <property type="protein sequence ID" value="CEF25426.1"/>
    <property type="molecule type" value="Genomic_DNA"/>
</dbReference>
<dbReference type="AlphaFoldDB" id="A0A078M769"/>
<proteinExistence type="predicted"/>
<dbReference type="InterPro" id="IPR025498">
    <property type="entry name" value="DUF4389"/>
</dbReference>
<dbReference type="OrthoDB" id="5766995at2"/>
<keyword evidence="2" id="KW-0812">Transmembrane</keyword>
<feature type="transmembrane region" description="Helical" evidence="2">
    <location>
        <begin position="17"/>
        <end position="44"/>
    </location>
</feature>
<feature type="compositionally biased region" description="Low complexity" evidence="1">
    <location>
        <begin position="146"/>
        <end position="158"/>
    </location>
</feature>
<gene>
    <name evidence="3" type="ORF">BN1049_00328</name>
</gene>
<sequence>MNAFKENITSADFWLRLIYTLLFALAWQVVEVLLAAILVLQIVFRLFTGEPNAQLAGFGNSLSQYAWQMGRYVTGAAEEKPWPFMEWPDEDAQWQPRPAQEPVVVDPAEAAPVPPVTPVVPDTHTPAADVPAEPAVVEPVIIVEETAPTTTTEPVSSSDQEIIVEPPILRPDTDADDLGDTPGDGSRLKP</sequence>
<evidence type="ECO:0000313" key="3">
    <source>
        <dbReference type="EMBL" id="CEA01182.1"/>
    </source>
</evidence>
<evidence type="ECO:0000256" key="2">
    <source>
        <dbReference type="SAM" id="Phobius"/>
    </source>
</evidence>
<dbReference type="PATRIC" id="fig|1461581.3.peg.323"/>
<accession>A0A078M769</accession>
<feature type="region of interest" description="Disordered" evidence="1">
    <location>
        <begin position="146"/>
        <end position="190"/>
    </location>
</feature>
<dbReference type="Pfam" id="PF14333">
    <property type="entry name" value="DUF4389"/>
    <property type="match status" value="1"/>
</dbReference>
<organism evidence="3">
    <name type="scientific">Pseudomonas saudimassiliensis</name>
    <dbReference type="NCBI Taxonomy" id="1461581"/>
    <lineage>
        <taxon>Bacteria</taxon>
        <taxon>Pseudomonadati</taxon>
        <taxon>Pseudomonadota</taxon>
        <taxon>Gammaproteobacteria</taxon>
        <taxon>Pseudomonadales</taxon>
        <taxon>Pseudomonadaceae</taxon>
        <taxon>Pseudomonas</taxon>
    </lineage>
</organism>
<protein>
    <submittedName>
        <fullName evidence="3">Putative lipase</fullName>
    </submittedName>
</protein>
<keyword evidence="2" id="KW-0472">Membrane</keyword>
<evidence type="ECO:0000256" key="1">
    <source>
        <dbReference type="SAM" id="MobiDB-lite"/>
    </source>
</evidence>